<proteinExistence type="predicted"/>
<evidence type="ECO:0000313" key="3">
    <source>
        <dbReference type="Proteomes" id="UP000730739"/>
    </source>
</evidence>
<dbReference type="InterPro" id="IPR011990">
    <property type="entry name" value="TPR-like_helical_dom_sf"/>
</dbReference>
<evidence type="ECO:0000256" key="1">
    <source>
        <dbReference type="SAM" id="Phobius"/>
    </source>
</evidence>
<name>A0ABS4R508_9HYPH</name>
<keyword evidence="1" id="KW-0812">Transmembrane</keyword>
<dbReference type="SUPFAM" id="SSF48452">
    <property type="entry name" value="TPR-like"/>
    <property type="match status" value="1"/>
</dbReference>
<protein>
    <submittedName>
        <fullName evidence="2">TolB-like protein/Tfp pilus assembly protein PilF</fullName>
    </submittedName>
</protein>
<dbReference type="Gene3D" id="1.25.40.10">
    <property type="entry name" value="Tetratricopeptide repeat domain"/>
    <property type="match status" value="1"/>
</dbReference>
<keyword evidence="3" id="KW-1185">Reference proteome</keyword>
<dbReference type="Proteomes" id="UP000730739">
    <property type="component" value="Unassembled WGS sequence"/>
</dbReference>
<gene>
    <name evidence="2" type="ORF">J2Z31_004509</name>
</gene>
<evidence type="ECO:0000313" key="2">
    <source>
        <dbReference type="EMBL" id="MBP2237982.1"/>
    </source>
</evidence>
<reference evidence="2 3" key="1">
    <citation type="submission" date="2021-03" db="EMBL/GenBank/DDBJ databases">
        <title>Genomic Encyclopedia of Type Strains, Phase IV (KMG-IV): sequencing the most valuable type-strain genomes for metagenomic binning, comparative biology and taxonomic classification.</title>
        <authorList>
            <person name="Goeker M."/>
        </authorList>
    </citation>
    <scope>NUCLEOTIDE SEQUENCE [LARGE SCALE GENOMIC DNA]</scope>
    <source>
        <strain evidence="2 3">DSM 13372</strain>
    </source>
</reference>
<accession>A0ABS4R508</accession>
<keyword evidence="1" id="KW-0472">Membrane</keyword>
<dbReference type="RefSeq" id="WP_209604614.1">
    <property type="nucleotide sequence ID" value="NZ_JAGILA010000007.1"/>
</dbReference>
<dbReference type="EMBL" id="JAGILA010000007">
    <property type="protein sequence ID" value="MBP2237982.1"/>
    <property type="molecule type" value="Genomic_DNA"/>
</dbReference>
<keyword evidence="1" id="KW-1133">Transmembrane helix</keyword>
<comment type="caution">
    <text evidence="2">The sequence shown here is derived from an EMBL/GenBank/DDBJ whole genome shotgun (WGS) entry which is preliminary data.</text>
</comment>
<organism evidence="2 3">
    <name type="scientific">Sinorhizobium kostiense</name>
    <dbReference type="NCBI Taxonomy" id="76747"/>
    <lineage>
        <taxon>Bacteria</taxon>
        <taxon>Pseudomonadati</taxon>
        <taxon>Pseudomonadota</taxon>
        <taxon>Alphaproteobacteria</taxon>
        <taxon>Hyphomicrobiales</taxon>
        <taxon>Rhizobiaceae</taxon>
        <taxon>Sinorhizobium/Ensifer group</taxon>
        <taxon>Sinorhizobium</taxon>
    </lineage>
</organism>
<sequence>MTIAVERRSHPGSGIPPTEAEVRAQLARVRSSAEFDAPDRARKFLTYVIEETVAGRADRIKAYSIATEVFGRDASFDAQLDPVVRIEAGRVRRALERYYLVAGQADELVITIPKGGYVPAFAWRAQATTERVSATLQSQAPQRLFRRGWHSWMWLGAAALMLLAGLVFFTLDSGKVVGTYVESGDDGQPDIPKLLVMPFEDLSGTPQSKMVTRGFADEVIGKVAKFREIVVLTDANAAQSRSGGDNSPLYALRGTVRIEGGRFRLGVRVIRSDDGSVLWANTYDEKLDALTILDLQANAAAAVATAIAQPYGIVFQANAPHVSQIIPEDWDAYACTLAYYGYRSDLNPKGHSAVKDCLEKTTERFPKYATAWALLALTYIDELRFRYSVDRSPRNSLDLAMNAARRAVELDPQNVRGLQAEMLAHYFRGEVETALTVGARALAINPNDTELSAEYGFRLALSGNWNPGCKLISDAITQNPGLLGYFEAALAVCSYMKGDYAGAERWSRSADLSANPIFHLILLATLGKLGKVEEARRELHWLESNAPDLLSDVAPQVKVRIQRREDQLHFIEGLRQAGVSIPQN</sequence>
<feature type="transmembrane region" description="Helical" evidence="1">
    <location>
        <begin position="152"/>
        <end position="171"/>
    </location>
</feature>